<evidence type="ECO:0000313" key="1">
    <source>
        <dbReference type="EMBL" id="GBP60586.1"/>
    </source>
</evidence>
<reference evidence="1 2" key="1">
    <citation type="journal article" date="2019" name="Commun. Biol.">
        <title>The bagworm genome reveals a unique fibroin gene that provides high tensile strength.</title>
        <authorList>
            <person name="Kono N."/>
            <person name="Nakamura H."/>
            <person name="Ohtoshi R."/>
            <person name="Tomita M."/>
            <person name="Numata K."/>
            <person name="Arakawa K."/>
        </authorList>
    </citation>
    <scope>NUCLEOTIDE SEQUENCE [LARGE SCALE GENOMIC DNA]</scope>
</reference>
<name>A0A4C1X9Z3_EUMVA</name>
<gene>
    <name evidence="1" type="ORF">EVAR_50950_1</name>
</gene>
<keyword evidence="2" id="KW-1185">Reference proteome</keyword>
<dbReference type="OrthoDB" id="10065625at2759"/>
<dbReference type="EMBL" id="BGZK01000791">
    <property type="protein sequence ID" value="GBP60586.1"/>
    <property type="molecule type" value="Genomic_DNA"/>
</dbReference>
<accession>A0A4C1X9Z3</accession>
<dbReference type="Proteomes" id="UP000299102">
    <property type="component" value="Unassembled WGS sequence"/>
</dbReference>
<comment type="caution">
    <text evidence="1">The sequence shown here is derived from an EMBL/GenBank/DDBJ whole genome shotgun (WGS) entry which is preliminary data.</text>
</comment>
<evidence type="ECO:0000313" key="2">
    <source>
        <dbReference type="Proteomes" id="UP000299102"/>
    </source>
</evidence>
<dbReference type="AlphaFoldDB" id="A0A4C1X9Z3"/>
<proteinExistence type="predicted"/>
<organism evidence="1 2">
    <name type="scientific">Eumeta variegata</name>
    <name type="common">Bagworm moth</name>
    <name type="synonym">Eumeta japonica</name>
    <dbReference type="NCBI Taxonomy" id="151549"/>
    <lineage>
        <taxon>Eukaryota</taxon>
        <taxon>Metazoa</taxon>
        <taxon>Ecdysozoa</taxon>
        <taxon>Arthropoda</taxon>
        <taxon>Hexapoda</taxon>
        <taxon>Insecta</taxon>
        <taxon>Pterygota</taxon>
        <taxon>Neoptera</taxon>
        <taxon>Endopterygota</taxon>
        <taxon>Lepidoptera</taxon>
        <taxon>Glossata</taxon>
        <taxon>Ditrysia</taxon>
        <taxon>Tineoidea</taxon>
        <taxon>Psychidae</taxon>
        <taxon>Oiketicinae</taxon>
        <taxon>Eumeta</taxon>
    </lineage>
</organism>
<protein>
    <submittedName>
        <fullName evidence="1">Uncharacterized protein</fullName>
    </submittedName>
</protein>
<sequence length="127" mass="14206">MVVSWIKAWFSYQKMPNSNPEHERIGQRVFNSSQIKAIALSSEEHFQLEHFGNIGDKSPTSAGRIPVGYGLRSGRSTGDLVTLLTNRWTEAVEIKGKPLAVSLYVAKAFNRVWRKAASLEAFILRAS</sequence>